<dbReference type="Proteomes" id="UP000191024">
    <property type="component" value="Chromosome D"/>
</dbReference>
<dbReference type="EMBL" id="LT598463">
    <property type="protein sequence ID" value="SCU89255.1"/>
    <property type="molecule type" value="Genomic_DNA"/>
</dbReference>
<name>A0A1G4JG25_9SACH</name>
<feature type="compositionally biased region" description="Basic and acidic residues" evidence="1">
    <location>
        <begin position="276"/>
        <end position="289"/>
    </location>
</feature>
<feature type="compositionally biased region" description="Polar residues" evidence="1">
    <location>
        <begin position="213"/>
        <end position="226"/>
    </location>
</feature>
<evidence type="ECO:0000313" key="3">
    <source>
        <dbReference type="Proteomes" id="UP000191024"/>
    </source>
</evidence>
<sequence>MNNLVFNSQPNNDHHASSFNDSISERERHHSLSSTATSNSTLNDEPWTENVQNTTTQASNLVEELSKRSCIPRLRVSESCVSNLGDGGSSGSEEVENVSKDKDLTLTAEVIDCLSVLSRLLLKSQEENRQLKFRNLMLTSGLKDSNSRLEVETNINKQQYERLKCQILMEGHELQRGIRARDLKVSKYKETIIAKNKKINKLMRLLKERTATESKNSSATPSILNSHSDKADKVQNDSNMLTTLGLLASHVLNEDPAPRQKGIDITDSDISHDSFLSHDSSRTASEKKPMSLSLSIDSRAGGVSSSQPNPSPESIRLPRFQSFQQG</sequence>
<keyword evidence="3" id="KW-1185">Reference proteome</keyword>
<feature type="compositionally biased region" description="Polar residues" evidence="1">
    <location>
        <begin position="1"/>
        <end position="22"/>
    </location>
</feature>
<feature type="region of interest" description="Disordered" evidence="1">
    <location>
        <begin position="276"/>
        <end position="326"/>
    </location>
</feature>
<feature type="region of interest" description="Disordered" evidence="1">
    <location>
        <begin position="210"/>
        <end position="232"/>
    </location>
</feature>
<feature type="compositionally biased region" description="Low complexity" evidence="1">
    <location>
        <begin position="32"/>
        <end position="43"/>
    </location>
</feature>
<dbReference type="AlphaFoldDB" id="A0A1G4JG25"/>
<feature type="region of interest" description="Disordered" evidence="1">
    <location>
        <begin position="1"/>
        <end position="48"/>
    </location>
</feature>
<reference evidence="2 3" key="1">
    <citation type="submission" date="2016-03" db="EMBL/GenBank/DDBJ databases">
        <authorList>
            <person name="Devillers H."/>
        </authorList>
    </citation>
    <scope>NUCLEOTIDE SEQUENCE [LARGE SCALE GENOMIC DNA]</scope>
    <source>
        <strain evidence="2">CBS 11717</strain>
    </source>
</reference>
<organism evidence="2 3">
    <name type="scientific">Lachancea mirantina</name>
    <dbReference type="NCBI Taxonomy" id="1230905"/>
    <lineage>
        <taxon>Eukaryota</taxon>
        <taxon>Fungi</taxon>
        <taxon>Dikarya</taxon>
        <taxon>Ascomycota</taxon>
        <taxon>Saccharomycotina</taxon>
        <taxon>Saccharomycetes</taxon>
        <taxon>Saccharomycetales</taxon>
        <taxon>Saccharomycetaceae</taxon>
        <taxon>Lachancea</taxon>
    </lineage>
</organism>
<gene>
    <name evidence="2" type="ORF">LAMI_0D12904G</name>
</gene>
<dbReference type="OrthoDB" id="3981131at2759"/>
<proteinExistence type="predicted"/>
<evidence type="ECO:0000313" key="2">
    <source>
        <dbReference type="EMBL" id="SCU89255.1"/>
    </source>
</evidence>
<evidence type="ECO:0000256" key="1">
    <source>
        <dbReference type="SAM" id="MobiDB-lite"/>
    </source>
</evidence>
<protein>
    <submittedName>
        <fullName evidence="2">LAMI_0D12904g1_1</fullName>
    </submittedName>
</protein>
<accession>A0A1G4JG25</accession>